<proteinExistence type="predicted"/>
<gene>
    <name evidence="1" type="ORF">GHK48_08820</name>
</gene>
<dbReference type="Proteomes" id="UP000466694">
    <property type="component" value="Unassembled WGS sequence"/>
</dbReference>
<evidence type="ECO:0000313" key="2">
    <source>
        <dbReference type="Proteomes" id="UP000466694"/>
    </source>
</evidence>
<protein>
    <submittedName>
        <fullName evidence="1">Uncharacterized protein</fullName>
    </submittedName>
</protein>
<dbReference type="EMBL" id="WISZ01000073">
    <property type="protein sequence ID" value="MQX08388.1"/>
    <property type="molecule type" value="Genomic_DNA"/>
</dbReference>
<sequence length="140" mass="16120">MLAEGLSLQRGRNLPIDHLRNASLARLRCARRPFYLGLQSYVRNGIMPCSIGHHRLFKRDACTWEMTLLSPTRRRYPLEQRPISPAEVAMISQAFDQLLEEYRIPPESEGAEALASRLFTIYQNGVHDIDLLKKIAIEKM</sequence>
<reference evidence="1 2" key="1">
    <citation type="journal article" date="2013" name="Genome Biol.">
        <title>Comparative genomics of the core and accessory genomes of 48 Sinorhizobium strains comprising five genospecies.</title>
        <authorList>
            <person name="Sugawara M."/>
            <person name="Epstein B."/>
            <person name="Badgley B.D."/>
            <person name="Unno T."/>
            <person name="Xu L."/>
            <person name="Reese J."/>
            <person name="Gyaneshwar P."/>
            <person name="Denny R."/>
            <person name="Mudge J."/>
            <person name="Bharti A.K."/>
            <person name="Farmer A.D."/>
            <person name="May G.D."/>
            <person name="Woodward J.E."/>
            <person name="Medigue C."/>
            <person name="Vallenet D."/>
            <person name="Lajus A."/>
            <person name="Rouy Z."/>
            <person name="Martinez-Vaz B."/>
            <person name="Tiffin P."/>
            <person name="Young N.D."/>
            <person name="Sadowsky M.J."/>
        </authorList>
    </citation>
    <scope>NUCLEOTIDE SEQUENCE [LARGE SCALE GENOMIC DNA]</scope>
    <source>
        <strain evidence="1 2">USDA205</strain>
    </source>
</reference>
<evidence type="ECO:0000313" key="1">
    <source>
        <dbReference type="EMBL" id="MQX08388.1"/>
    </source>
</evidence>
<dbReference type="RefSeq" id="WP_141322358.1">
    <property type="nucleotide sequence ID" value="NZ_BJNI01000158.1"/>
</dbReference>
<comment type="caution">
    <text evidence="1">The sequence shown here is derived from an EMBL/GenBank/DDBJ whole genome shotgun (WGS) entry which is preliminary data.</text>
</comment>
<name>A0A844A8D7_RHIFR</name>
<dbReference type="AlphaFoldDB" id="A0A844A8D7"/>
<accession>A0A844A8D7</accession>
<organism evidence="1 2">
    <name type="scientific">Rhizobium fredii</name>
    <name type="common">Sinorhizobium fredii</name>
    <dbReference type="NCBI Taxonomy" id="380"/>
    <lineage>
        <taxon>Bacteria</taxon>
        <taxon>Pseudomonadati</taxon>
        <taxon>Pseudomonadota</taxon>
        <taxon>Alphaproteobacteria</taxon>
        <taxon>Hyphomicrobiales</taxon>
        <taxon>Rhizobiaceae</taxon>
        <taxon>Sinorhizobium/Ensifer group</taxon>
        <taxon>Sinorhizobium</taxon>
    </lineage>
</organism>